<evidence type="ECO:0000313" key="9">
    <source>
        <dbReference type="Proteomes" id="UP000266861"/>
    </source>
</evidence>
<dbReference type="OrthoDB" id="2017893at2759"/>
<dbReference type="PROSITE" id="PS50054">
    <property type="entry name" value="TYR_PHOSPHATASE_DUAL"/>
    <property type="match status" value="1"/>
</dbReference>
<keyword evidence="3" id="KW-0904">Protein phosphatase</keyword>
<comment type="similarity">
    <text evidence="1">Belongs to the protein-tyrosine phosphatase family. Non-receptor class dual specificity subfamily.</text>
</comment>
<dbReference type="Gene3D" id="3.90.190.10">
    <property type="entry name" value="Protein tyrosine phosphatase superfamily"/>
    <property type="match status" value="1"/>
</dbReference>
<dbReference type="InterPro" id="IPR000340">
    <property type="entry name" value="Dual-sp_phosphatase_cat-dom"/>
</dbReference>
<keyword evidence="2" id="KW-0378">Hydrolase</keyword>
<evidence type="ECO:0000256" key="3">
    <source>
        <dbReference type="ARBA" id="ARBA00022912"/>
    </source>
</evidence>
<evidence type="ECO:0000256" key="5">
    <source>
        <dbReference type="SAM" id="MobiDB-lite"/>
    </source>
</evidence>
<dbReference type="GO" id="GO:0004722">
    <property type="term" value="F:protein serine/threonine phosphatase activity"/>
    <property type="evidence" value="ECO:0007669"/>
    <property type="project" value="UniProtKB-EC"/>
</dbReference>
<dbReference type="PROSITE" id="PS50056">
    <property type="entry name" value="TYR_PHOSPHATASE_2"/>
    <property type="match status" value="1"/>
</dbReference>
<evidence type="ECO:0000256" key="2">
    <source>
        <dbReference type="ARBA" id="ARBA00022801"/>
    </source>
</evidence>
<dbReference type="InterPro" id="IPR016130">
    <property type="entry name" value="Tyr_Pase_AS"/>
</dbReference>
<dbReference type="CDD" id="cd14498">
    <property type="entry name" value="DSP"/>
    <property type="match status" value="1"/>
</dbReference>
<evidence type="ECO:0000256" key="4">
    <source>
        <dbReference type="ARBA" id="ARBA00048336"/>
    </source>
</evidence>
<dbReference type="PANTHER" id="PTHR10159:SF519">
    <property type="entry name" value="DUAL SPECIFICITY PROTEIN PHOSPHATASE MPK3"/>
    <property type="match status" value="1"/>
</dbReference>
<comment type="catalytic activity">
    <reaction evidence="4">
        <text>O-phospho-L-threonyl-[protein] + H2O = L-threonyl-[protein] + phosphate</text>
        <dbReference type="Rhea" id="RHEA:47004"/>
        <dbReference type="Rhea" id="RHEA-COMP:11060"/>
        <dbReference type="Rhea" id="RHEA-COMP:11605"/>
        <dbReference type="ChEBI" id="CHEBI:15377"/>
        <dbReference type="ChEBI" id="CHEBI:30013"/>
        <dbReference type="ChEBI" id="CHEBI:43474"/>
        <dbReference type="ChEBI" id="CHEBI:61977"/>
        <dbReference type="EC" id="3.1.3.16"/>
    </reaction>
</comment>
<evidence type="ECO:0000256" key="1">
    <source>
        <dbReference type="ARBA" id="ARBA00008601"/>
    </source>
</evidence>
<dbReference type="Pfam" id="PF00782">
    <property type="entry name" value="DSPc"/>
    <property type="match status" value="1"/>
</dbReference>
<dbReference type="InterPro" id="IPR020422">
    <property type="entry name" value="TYR_PHOSPHATASE_DUAL_dom"/>
</dbReference>
<feature type="compositionally biased region" description="Polar residues" evidence="5">
    <location>
        <begin position="19"/>
        <end position="34"/>
    </location>
</feature>
<protein>
    <submittedName>
        <fullName evidence="8">Uncharacterized protein</fullName>
    </submittedName>
</protein>
<dbReference type="FunFam" id="3.90.190.10:FF:000004">
    <property type="entry name" value="Protein phosphatase Slingshot homolog 2"/>
    <property type="match status" value="1"/>
</dbReference>
<evidence type="ECO:0000259" key="7">
    <source>
        <dbReference type="PROSITE" id="PS50056"/>
    </source>
</evidence>
<dbReference type="AlphaFoldDB" id="A0A397IJ58"/>
<dbReference type="Proteomes" id="UP000266861">
    <property type="component" value="Unassembled WGS sequence"/>
</dbReference>
<evidence type="ECO:0000313" key="8">
    <source>
        <dbReference type="EMBL" id="RHZ75925.1"/>
    </source>
</evidence>
<reference evidence="8 9" key="1">
    <citation type="submission" date="2018-08" db="EMBL/GenBank/DDBJ databases">
        <title>Genome and evolution of the arbuscular mycorrhizal fungus Diversispora epigaea (formerly Glomus versiforme) and its bacterial endosymbionts.</title>
        <authorList>
            <person name="Sun X."/>
            <person name="Fei Z."/>
            <person name="Harrison M."/>
        </authorList>
    </citation>
    <scope>NUCLEOTIDE SEQUENCE [LARGE SCALE GENOMIC DNA]</scope>
    <source>
        <strain evidence="8 9">IT104</strain>
    </source>
</reference>
<dbReference type="PANTHER" id="PTHR10159">
    <property type="entry name" value="DUAL SPECIFICITY PROTEIN PHOSPHATASE"/>
    <property type="match status" value="1"/>
</dbReference>
<name>A0A397IJ58_9GLOM</name>
<dbReference type="PROSITE" id="PS00383">
    <property type="entry name" value="TYR_PHOSPHATASE_1"/>
    <property type="match status" value="1"/>
</dbReference>
<dbReference type="EMBL" id="PQFF01000195">
    <property type="protein sequence ID" value="RHZ75925.1"/>
    <property type="molecule type" value="Genomic_DNA"/>
</dbReference>
<evidence type="ECO:0000259" key="6">
    <source>
        <dbReference type="PROSITE" id="PS50054"/>
    </source>
</evidence>
<dbReference type="InterPro" id="IPR000387">
    <property type="entry name" value="Tyr_Pase_dom"/>
</dbReference>
<feature type="domain" description="Tyrosine specific protein phosphatases" evidence="7">
    <location>
        <begin position="208"/>
        <end position="261"/>
    </location>
</feature>
<sequence length="292" mass="33970">MSRQIPSMRLREREDEPSNNEPNQKYSLKFINNSDNKDEKHSLNFIMTSSNNTSSSSSFSSSSYSSSSSTPSPPTLSTSNSRSNFGPQHDLLNILEKENFTEIIYSRILEEGWKIWNTFLLKHPNFEVNKLLTNHLNYLFASLILDRLYLGSSRAGTDVEWLKNHKISHILIVADNIFPLYPENYKYKTISINDHRTENIAQYFDITSDFIHLALERENGIILVHCQLGISRSSSIVISYLMKYQKMSFEDAYKFVTSKRPEIRPNLGFRKQLVEYEALLKRNEEEDKMEVD</sequence>
<feature type="domain" description="Tyrosine-protein phosphatase" evidence="6">
    <location>
        <begin position="140"/>
        <end position="282"/>
    </location>
</feature>
<comment type="caution">
    <text evidence="8">The sequence shown here is derived from an EMBL/GenBank/DDBJ whole genome shotgun (WGS) entry which is preliminary data.</text>
</comment>
<dbReference type="InterPro" id="IPR029021">
    <property type="entry name" value="Prot-tyrosine_phosphatase-like"/>
</dbReference>
<proteinExistence type="inferred from homology"/>
<gene>
    <name evidence="8" type="ORF">Glove_208g193</name>
</gene>
<keyword evidence="9" id="KW-1185">Reference proteome</keyword>
<dbReference type="SMART" id="SM00195">
    <property type="entry name" value="DSPc"/>
    <property type="match status" value="1"/>
</dbReference>
<dbReference type="GO" id="GO:0043409">
    <property type="term" value="P:negative regulation of MAPK cascade"/>
    <property type="evidence" value="ECO:0007669"/>
    <property type="project" value="TreeGrafter"/>
</dbReference>
<organism evidence="8 9">
    <name type="scientific">Diversispora epigaea</name>
    <dbReference type="NCBI Taxonomy" id="1348612"/>
    <lineage>
        <taxon>Eukaryota</taxon>
        <taxon>Fungi</taxon>
        <taxon>Fungi incertae sedis</taxon>
        <taxon>Mucoromycota</taxon>
        <taxon>Glomeromycotina</taxon>
        <taxon>Glomeromycetes</taxon>
        <taxon>Diversisporales</taxon>
        <taxon>Diversisporaceae</taxon>
        <taxon>Diversispora</taxon>
    </lineage>
</organism>
<dbReference type="STRING" id="1348612.A0A397IJ58"/>
<dbReference type="SUPFAM" id="SSF52799">
    <property type="entry name" value="(Phosphotyrosine protein) phosphatases II"/>
    <property type="match status" value="1"/>
</dbReference>
<accession>A0A397IJ58</accession>
<feature type="compositionally biased region" description="Low complexity" evidence="5">
    <location>
        <begin position="48"/>
        <end position="84"/>
    </location>
</feature>
<dbReference type="GO" id="GO:0005737">
    <property type="term" value="C:cytoplasm"/>
    <property type="evidence" value="ECO:0007669"/>
    <property type="project" value="TreeGrafter"/>
</dbReference>
<feature type="region of interest" description="Disordered" evidence="5">
    <location>
        <begin position="1"/>
        <end position="84"/>
    </location>
</feature>